<feature type="compositionally biased region" description="Low complexity" evidence="1">
    <location>
        <begin position="33"/>
        <end position="45"/>
    </location>
</feature>
<dbReference type="Proteomes" id="UP000002941">
    <property type="component" value="Unassembled WGS sequence"/>
</dbReference>
<dbReference type="PROSITE" id="PS51257">
    <property type="entry name" value="PROKAR_LIPOPROTEIN"/>
    <property type="match status" value="1"/>
</dbReference>
<dbReference type="RefSeq" id="WP_008732038.1">
    <property type="nucleotide sequence ID" value="NZ_AKFT01000139.1"/>
</dbReference>
<sequence length="485" mass="52109">MRRRSLLLAAPVAASAAASALLGGCSWLKPRTDASPSASDSSTGSNLPPSEKALPTAFSAEPLWSGSSFSGVSIRAMRGQYLAIEFTRPTPEIHDLGPTGYVGVADGTAWVLTVDPATGEFSTFTTTLPFPRTGPAELDSVGAPGTNMAVVAYELDEEHVYALALRYEISQATDADSQDDPEPLRSDGKLDLLKIRLSDGSIVGDLALSEQAPATDLGTENQLLWMRNGCLFAFNANIDMKNYVAAAIDPKTMTISFDAHTVFGEEKPNALHPFGAESIASFPLDPDVDRNIAHMSDGSPITIPDDQILITIFEDWAYTLNKYDDTSPDEDIISVLNLNTGESAALTEDLPQNELKFDLKDAKLIDGLILTKTLDNSGRDVRRLGDPGTVLSEKTLADRGVMAITVHGGLIWGQVTKDSTDSPDNAIVKELICWDADSGTEAGAVSFDPQDALLGVNAYGCYNEFQFYPATTWAEDIDEWKEQMG</sequence>
<dbReference type="OrthoDB" id="3263448at2"/>
<dbReference type="PATRIC" id="fig|1125718.3.peg.1762"/>
<dbReference type="eggNOG" id="ENOG5031IEQ">
    <property type="taxonomic scope" value="Bacteria"/>
</dbReference>
<name>J1HAL3_9ACTO</name>
<feature type="region of interest" description="Disordered" evidence="1">
    <location>
        <begin position="32"/>
        <end position="52"/>
    </location>
</feature>
<evidence type="ECO:0000313" key="3">
    <source>
        <dbReference type="EMBL" id="EJF42700.1"/>
    </source>
</evidence>
<reference evidence="3 4" key="1">
    <citation type="submission" date="2012-05" db="EMBL/GenBank/DDBJ databases">
        <authorList>
            <person name="Harkins D.M."/>
            <person name="Madupu R."/>
            <person name="Durkin A.S."/>
            <person name="Torralba M."/>
            <person name="Methe B."/>
            <person name="Sutton G.G."/>
            <person name="Nelson K.E."/>
        </authorList>
    </citation>
    <scope>NUCLEOTIDE SEQUENCE [LARGE SCALE GENOMIC DNA]</scope>
    <source>
        <strain evidence="3 4">F0489</strain>
    </source>
</reference>
<dbReference type="AlphaFoldDB" id="J1HAL3"/>
<evidence type="ECO:0000256" key="2">
    <source>
        <dbReference type="SAM" id="SignalP"/>
    </source>
</evidence>
<protein>
    <recommendedName>
        <fullName evidence="5">Lipoprotein</fullName>
    </recommendedName>
</protein>
<evidence type="ECO:0008006" key="5">
    <source>
        <dbReference type="Google" id="ProtNLM"/>
    </source>
</evidence>
<feature type="chain" id="PRO_5038452500" description="Lipoprotein" evidence="2">
    <location>
        <begin position="21"/>
        <end position="485"/>
    </location>
</feature>
<proteinExistence type="predicted"/>
<keyword evidence="4" id="KW-1185">Reference proteome</keyword>
<evidence type="ECO:0000313" key="4">
    <source>
        <dbReference type="Proteomes" id="UP000002941"/>
    </source>
</evidence>
<keyword evidence="2" id="KW-0732">Signal</keyword>
<gene>
    <name evidence="3" type="ORF">HMPREF1318_0478</name>
</gene>
<comment type="caution">
    <text evidence="3">The sequence shown here is derived from an EMBL/GenBank/DDBJ whole genome shotgun (WGS) entry which is preliminary data.</text>
</comment>
<evidence type="ECO:0000256" key="1">
    <source>
        <dbReference type="SAM" id="MobiDB-lite"/>
    </source>
</evidence>
<organism evidence="3 4">
    <name type="scientific">Actinomyces massiliensis F0489</name>
    <dbReference type="NCBI Taxonomy" id="1125718"/>
    <lineage>
        <taxon>Bacteria</taxon>
        <taxon>Bacillati</taxon>
        <taxon>Actinomycetota</taxon>
        <taxon>Actinomycetes</taxon>
        <taxon>Actinomycetales</taxon>
        <taxon>Actinomycetaceae</taxon>
        <taxon>Actinomyces</taxon>
    </lineage>
</organism>
<feature type="signal peptide" evidence="2">
    <location>
        <begin position="1"/>
        <end position="20"/>
    </location>
</feature>
<dbReference type="EMBL" id="AKFT01000139">
    <property type="protein sequence ID" value="EJF42700.1"/>
    <property type="molecule type" value="Genomic_DNA"/>
</dbReference>
<accession>J1HAL3</accession>